<dbReference type="PROSITE" id="PS00073">
    <property type="entry name" value="ACYL_COA_DH_2"/>
    <property type="match status" value="1"/>
</dbReference>
<dbReference type="FunFam" id="2.40.110.10:FF:000002">
    <property type="entry name" value="Acyl-CoA dehydrogenase fadE12"/>
    <property type="match status" value="1"/>
</dbReference>
<gene>
    <name evidence="11" type="ORF">FHX42_003218</name>
</gene>
<reference evidence="11 12" key="1">
    <citation type="submission" date="2020-07" db="EMBL/GenBank/DDBJ databases">
        <title>Sequencing the genomes of 1000 actinobacteria strains.</title>
        <authorList>
            <person name="Klenk H.-P."/>
        </authorList>
    </citation>
    <scope>NUCLEOTIDE SEQUENCE [LARGE SCALE GENOMIC DNA]</scope>
    <source>
        <strain evidence="11 12">DSM 45975</strain>
    </source>
</reference>
<name>A0A839DV44_9PSEU</name>
<keyword evidence="12" id="KW-1185">Reference proteome</keyword>
<dbReference type="GO" id="GO:0050660">
    <property type="term" value="F:flavin adenine dinucleotide binding"/>
    <property type="evidence" value="ECO:0007669"/>
    <property type="project" value="InterPro"/>
</dbReference>
<evidence type="ECO:0000256" key="1">
    <source>
        <dbReference type="ARBA" id="ARBA00001974"/>
    </source>
</evidence>
<dbReference type="SUPFAM" id="SSF47203">
    <property type="entry name" value="Acyl-CoA dehydrogenase C-terminal domain-like"/>
    <property type="match status" value="1"/>
</dbReference>
<evidence type="ECO:0000313" key="11">
    <source>
        <dbReference type="EMBL" id="MBA8825852.1"/>
    </source>
</evidence>
<dbReference type="Gene3D" id="1.20.140.10">
    <property type="entry name" value="Butyryl-CoA Dehydrogenase, subunit A, domain 3"/>
    <property type="match status" value="1"/>
</dbReference>
<keyword evidence="6 7" id="KW-0560">Oxidoreductase</keyword>
<evidence type="ECO:0000256" key="3">
    <source>
        <dbReference type="ARBA" id="ARBA00019125"/>
    </source>
</evidence>
<dbReference type="InterPro" id="IPR006091">
    <property type="entry name" value="Acyl-CoA_Oxase/DH_mid-dom"/>
</dbReference>
<dbReference type="Gene3D" id="1.10.540.10">
    <property type="entry name" value="Acyl-CoA dehydrogenase/oxidase, N-terminal domain"/>
    <property type="match status" value="1"/>
</dbReference>
<evidence type="ECO:0000256" key="4">
    <source>
        <dbReference type="ARBA" id="ARBA00022630"/>
    </source>
</evidence>
<dbReference type="GO" id="GO:0003995">
    <property type="term" value="F:acyl-CoA dehydrogenase activity"/>
    <property type="evidence" value="ECO:0007669"/>
    <property type="project" value="InterPro"/>
</dbReference>
<keyword evidence="4 7" id="KW-0285">Flavoprotein</keyword>
<proteinExistence type="inferred from homology"/>
<comment type="caution">
    <text evidence="11">The sequence shown here is derived from an EMBL/GenBank/DDBJ whole genome shotgun (WGS) entry which is preliminary data.</text>
</comment>
<organism evidence="11 12">
    <name type="scientific">Halosaccharopolyspora lacisalsi</name>
    <dbReference type="NCBI Taxonomy" id="1000566"/>
    <lineage>
        <taxon>Bacteria</taxon>
        <taxon>Bacillati</taxon>
        <taxon>Actinomycetota</taxon>
        <taxon>Actinomycetes</taxon>
        <taxon>Pseudonocardiales</taxon>
        <taxon>Pseudonocardiaceae</taxon>
        <taxon>Halosaccharopolyspora</taxon>
    </lineage>
</organism>
<dbReference type="InterPro" id="IPR050741">
    <property type="entry name" value="Acyl-CoA_dehydrogenase"/>
</dbReference>
<comment type="similarity">
    <text evidence="2 7">Belongs to the acyl-CoA dehydrogenase family.</text>
</comment>
<dbReference type="Pfam" id="PF02771">
    <property type="entry name" value="Acyl-CoA_dh_N"/>
    <property type="match status" value="1"/>
</dbReference>
<comment type="cofactor">
    <cofactor evidence="1 7">
        <name>FAD</name>
        <dbReference type="ChEBI" id="CHEBI:57692"/>
    </cofactor>
</comment>
<evidence type="ECO:0000256" key="2">
    <source>
        <dbReference type="ARBA" id="ARBA00009347"/>
    </source>
</evidence>
<dbReference type="PIRSF" id="PIRSF016578">
    <property type="entry name" value="HsaA"/>
    <property type="match status" value="1"/>
</dbReference>
<dbReference type="AlphaFoldDB" id="A0A839DV44"/>
<dbReference type="InterPro" id="IPR006089">
    <property type="entry name" value="Acyl-CoA_DH_CS"/>
</dbReference>
<protein>
    <recommendedName>
        <fullName evidence="3">Medium-chain specific acyl-CoA dehydrogenase, mitochondrial</fullName>
    </recommendedName>
</protein>
<dbReference type="InterPro" id="IPR013786">
    <property type="entry name" value="AcylCoA_DH/ox_N"/>
</dbReference>
<dbReference type="InterPro" id="IPR009100">
    <property type="entry name" value="AcylCoA_DH/oxidase_NM_dom_sf"/>
</dbReference>
<feature type="domain" description="Acyl-CoA oxidase/dehydrogenase middle" evidence="9">
    <location>
        <begin position="126"/>
        <end position="206"/>
    </location>
</feature>
<dbReference type="PANTHER" id="PTHR48083:SF2">
    <property type="entry name" value="MEDIUM-CHAIN SPECIFIC ACYL-COA DEHYDROGENASE, MITOCHONDRIAL"/>
    <property type="match status" value="1"/>
</dbReference>
<evidence type="ECO:0000259" key="9">
    <source>
        <dbReference type="Pfam" id="PF02770"/>
    </source>
</evidence>
<evidence type="ECO:0000256" key="5">
    <source>
        <dbReference type="ARBA" id="ARBA00022827"/>
    </source>
</evidence>
<sequence length="392" mass="43978">MVDFSLSDTERDIRDWVRTFVQRELMPLESEVLRRERAGERGLPKEQLAQLRDKARQAGFWGVQTPEEYGGMDLSAVMAALIEIELGRTFVPFSFGGYADNILYHANEEQRQRYLLPTIEGERKSCFAITEPGAGSDAKNIRTTARKEGSEWVIDGEKTYITGGIDADFALVFAVTDRDRGADGGVTCFLVDRDMGWKSEPIEIMGPPDRMPASLVFDGVRVPEGNVLGEVGRGFALAMQWIGRGRYLLPARALGGCERLVEMAMEHSQSRETFGAPIADRQSIQWMLADSAVEIESLRWLVLQAAWQIDSGMDSRHAQSIAKLYGGTRANEIVDRVMQIHGGMGYTRELPVERWYRDLRLLRIFEGTDEIQRRTISRNLLKGHASVSGVLG</sequence>
<accession>A0A839DV44</accession>
<keyword evidence="5 7" id="KW-0274">FAD</keyword>
<dbReference type="Proteomes" id="UP000569329">
    <property type="component" value="Unassembled WGS sequence"/>
</dbReference>
<dbReference type="InterPro" id="IPR037069">
    <property type="entry name" value="AcylCoA_DH/ox_N_sf"/>
</dbReference>
<dbReference type="GO" id="GO:0005737">
    <property type="term" value="C:cytoplasm"/>
    <property type="evidence" value="ECO:0007669"/>
    <property type="project" value="TreeGrafter"/>
</dbReference>
<dbReference type="Gene3D" id="2.40.110.10">
    <property type="entry name" value="Butyryl-CoA Dehydrogenase, subunit A, domain 2"/>
    <property type="match status" value="1"/>
</dbReference>
<dbReference type="InterPro" id="IPR036250">
    <property type="entry name" value="AcylCo_DH-like_C"/>
</dbReference>
<feature type="domain" description="Acyl-CoA dehydrogenase/oxidase C-terminal" evidence="8">
    <location>
        <begin position="232"/>
        <end position="381"/>
    </location>
</feature>
<dbReference type="EMBL" id="JACGWZ010000004">
    <property type="protein sequence ID" value="MBA8825852.1"/>
    <property type="molecule type" value="Genomic_DNA"/>
</dbReference>
<dbReference type="GO" id="GO:0033539">
    <property type="term" value="P:fatty acid beta-oxidation using acyl-CoA dehydrogenase"/>
    <property type="evidence" value="ECO:0007669"/>
    <property type="project" value="TreeGrafter"/>
</dbReference>
<evidence type="ECO:0000259" key="10">
    <source>
        <dbReference type="Pfam" id="PF02771"/>
    </source>
</evidence>
<dbReference type="InterPro" id="IPR046373">
    <property type="entry name" value="Acyl-CoA_Oxase/DH_mid-dom_sf"/>
</dbReference>
<dbReference type="FunFam" id="1.20.140.10:FF:000001">
    <property type="entry name" value="Acyl-CoA dehydrogenase"/>
    <property type="match status" value="1"/>
</dbReference>
<dbReference type="Pfam" id="PF02770">
    <property type="entry name" value="Acyl-CoA_dh_M"/>
    <property type="match status" value="1"/>
</dbReference>
<dbReference type="PANTHER" id="PTHR48083">
    <property type="entry name" value="MEDIUM-CHAIN SPECIFIC ACYL-COA DEHYDROGENASE, MITOCHONDRIAL-RELATED"/>
    <property type="match status" value="1"/>
</dbReference>
<evidence type="ECO:0000259" key="8">
    <source>
        <dbReference type="Pfam" id="PF00441"/>
    </source>
</evidence>
<dbReference type="Pfam" id="PF00441">
    <property type="entry name" value="Acyl-CoA_dh_1"/>
    <property type="match status" value="1"/>
</dbReference>
<dbReference type="SUPFAM" id="SSF56645">
    <property type="entry name" value="Acyl-CoA dehydrogenase NM domain-like"/>
    <property type="match status" value="1"/>
</dbReference>
<evidence type="ECO:0000256" key="7">
    <source>
        <dbReference type="RuleBase" id="RU362125"/>
    </source>
</evidence>
<evidence type="ECO:0000256" key="6">
    <source>
        <dbReference type="ARBA" id="ARBA00023002"/>
    </source>
</evidence>
<evidence type="ECO:0000313" key="12">
    <source>
        <dbReference type="Proteomes" id="UP000569329"/>
    </source>
</evidence>
<dbReference type="InterPro" id="IPR009075">
    <property type="entry name" value="AcylCo_DH/oxidase_C"/>
</dbReference>
<feature type="domain" description="Acyl-CoA dehydrogenase/oxidase N-terminal" evidence="10">
    <location>
        <begin position="7"/>
        <end position="122"/>
    </location>
</feature>